<dbReference type="PIRSF" id="PIRSF006232">
    <property type="entry name" value="Pirin"/>
    <property type="match status" value="1"/>
</dbReference>
<reference evidence="6 7" key="1">
    <citation type="submission" date="2010-07" db="EMBL/GenBank/DDBJ databases">
        <title>The draft genome of Paenibacillus curdlanolyticus YK9.</title>
        <authorList>
            <consortium name="US DOE Joint Genome Institute (JGI-PGF)"/>
            <person name="Lucas S."/>
            <person name="Copeland A."/>
            <person name="Lapidus A."/>
            <person name="Cheng J.-F."/>
            <person name="Bruce D."/>
            <person name="Goodwin L."/>
            <person name="Pitluck S."/>
            <person name="Land M.L."/>
            <person name="Hauser L."/>
            <person name="Chang Y.-J."/>
            <person name="Jeffries C."/>
            <person name="Anderson I.J."/>
            <person name="Johnson E."/>
            <person name="Loganathan U."/>
            <person name="Mulhopadhyay B."/>
            <person name="Kyrpides N."/>
            <person name="Woyke T.J."/>
        </authorList>
    </citation>
    <scope>NUCLEOTIDE SEQUENCE [LARGE SCALE GENOMIC DNA]</scope>
    <source>
        <strain evidence="6 7">YK9</strain>
    </source>
</reference>
<feature type="binding site" evidence="2">
    <location>
        <position position="57"/>
    </location>
    <ligand>
        <name>Fe cation</name>
        <dbReference type="ChEBI" id="CHEBI:24875"/>
    </ligand>
</feature>
<feature type="domain" description="Quercetin 2,3-dioxygenase C-terminal cupin" evidence="5">
    <location>
        <begin position="160"/>
        <end position="240"/>
    </location>
</feature>
<name>E0IBC5_9BACL</name>
<dbReference type="SUPFAM" id="SSF51182">
    <property type="entry name" value="RmlC-like cupins"/>
    <property type="match status" value="1"/>
</dbReference>
<dbReference type="PANTHER" id="PTHR43212">
    <property type="entry name" value="QUERCETIN 2,3-DIOXYGENASE"/>
    <property type="match status" value="1"/>
</dbReference>
<evidence type="ECO:0000256" key="1">
    <source>
        <dbReference type="ARBA" id="ARBA00008416"/>
    </source>
</evidence>
<keyword evidence="7" id="KW-1185">Reference proteome</keyword>
<keyword evidence="2" id="KW-0479">Metal-binding</keyword>
<sequence length="241" mass="26639">MIQTFAANQRYHTNHGWLDSYFSFSFADYYDPNNLQFGPMRVLNDDRIDGGTGFGMHPHREMEIVSLVLSGQLEHRDNMGNQAVTTWGGIQRMSAGTGVHHSEKNPSPSEPVELLQMWFLPAERGIAPSYETSSFDPNELSGKLVPIVSGNAELQQPGRVAKIHQDMTMYLTELSGGQSVTFEQQPGRKQFVFVLAGSVSLEGGSEQAELHRRDSARIEGITSLKLTSSDTAAQVLLIDLP</sequence>
<accession>E0IBC5</accession>
<evidence type="ECO:0000259" key="4">
    <source>
        <dbReference type="Pfam" id="PF02678"/>
    </source>
</evidence>
<comment type="cofactor">
    <cofactor evidence="2">
        <name>Fe cation</name>
        <dbReference type="ChEBI" id="CHEBI:24875"/>
    </cofactor>
    <text evidence="2">Binds 1 Fe cation per subunit.</text>
</comment>
<dbReference type="EMBL" id="AEDD01000008">
    <property type="protein sequence ID" value="EFM10005.1"/>
    <property type="molecule type" value="Genomic_DNA"/>
</dbReference>
<dbReference type="CDD" id="cd02910">
    <property type="entry name" value="cupin_Yhhw_N"/>
    <property type="match status" value="1"/>
</dbReference>
<evidence type="ECO:0000313" key="6">
    <source>
        <dbReference type="EMBL" id="EFM10005.1"/>
    </source>
</evidence>
<organism evidence="6 7">
    <name type="scientific">Paenibacillus curdlanolyticus YK9</name>
    <dbReference type="NCBI Taxonomy" id="717606"/>
    <lineage>
        <taxon>Bacteria</taxon>
        <taxon>Bacillati</taxon>
        <taxon>Bacillota</taxon>
        <taxon>Bacilli</taxon>
        <taxon>Bacillales</taxon>
        <taxon>Paenibacillaceae</taxon>
        <taxon>Paenibacillus</taxon>
    </lineage>
</organism>
<dbReference type="RefSeq" id="WP_006038952.1">
    <property type="nucleotide sequence ID" value="NZ_AEDD01000008.1"/>
</dbReference>
<dbReference type="InterPro" id="IPR011051">
    <property type="entry name" value="RmlC_Cupin_sf"/>
</dbReference>
<evidence type="ECO:0000256" key="2">
    <source>
        <dbReference type="PIRSR" id="PIRSR006232-1"/>
    </source>
</evidence>
<dbReference type="Pfam" id="PF02678">
    <property type="entry name" value="Pirin"/>
    <property type="match status" value="1"/>
</dbReference>
<feature type="binding site" evidence="2">
    <location>
        <position position="103"/>
    </location>
    <ligand>
        <name>Fe cation</name>
        <dbReference type="ChEBI" id="CHEBI:24875"/>
    </ligand>
</feature>
<dbReference type="OrthoDB" id="321327at2"/>
<dbReference type="Proteomes" id="UP000005387">
    <property type="component" value="Unassembled WGS sequence"/>
</dbReference>
<gene>
    <name evidence="6" type="ORF">PaecuDRAFT_2964</name>
</gene>
<dbReference type="InterPro" id="IPR014710">
    <property type="entry name" value="RmlC-like_jellyroll"/>
</dbReference>
<dbReference type="STRING" id="717606.PaecuDRAFT_2964"/>
<dbReference type="eggNOG" id="COG1741">
    <property type="taxonomic scope" value="Bacteria"/>
</dbReference>
<feature type="binding site" evidence="2">
    <location>
        <position position="101"/>
    </location>
    <ligand>
        <name>Fe cation</name>
        <dbReference type="ChEBI" id="CHEBI:24875"/>
    </ligand>
</feature>
<keyword evidence="2" id="KW-0408">Iron</keyword>
<evidence type="ECO:0000313" key="7">
    <source>
        <dbReference type="Proteomes" id="UP000005387"/>
    </source>
</evidence>
<protein>
    <submittedName>
        <fullName evidence="6">Pirin domain protein</fullName>
    </submittedName>
</protein>
<evidence type="ECO:0000256" key="3">
    <source>
        <dbReference type="RuleBase" id="RU003457"/>
    </source>
</evidence>
<feature type="binding site" evidence="2">
    <location>
        <position position="59"/>
    </location>
    <ligand>
        <name>Fe cation</name>
        <dbReference type="ChEBI" id="CHEBI:24875"/>
    </ligand>
</feature>
<dbReference type="AlphaFoldDB" id="E0IBC5"/>
<dbReference type="Pfam" id="PF17954">
    <property type="entry name" value="Pirin_C_2"/>
    <property type="match status" value="1"/>
</dbReference>
<dbReference type="GO" id="GO:0046872">
    <property type="term" value="F:metal ion binding"/>
    <property type="evidence" value="ECO:0007669"/>
    <property type="project" value="UniProtKB-KW"/>
</dbReference>
<comment type="similarity">
    <text evidence="1 3">Belongs to the pirin family.</text>
</comment>
<feature type="domain" description="Pirin N-terminal" evidence="4">
    <location>
        <begin position="10"/>
        <end position="118"/>
    </location>
</feature>
<dbReference type="Gene3D" id="2.60.120.10">
    <property type="entry name" value="Jelly Rolls"/>
    <property type="match status" value="2"/>
</dbReference>
<proteinExistence type="inferred from homology"/>
<evidence type="ECO:0000259" key="5">
    <source>
        <dbReference type="Pfam" id="PF17954"/>
    </source>
</evidence>
<dbReference type="InterPro" id="IPR041602">
    <property type="entry name" value="Quercetinase_C"/>
</dbReference>
<dbReference type="InterPro" id="IPR012093">
    <property type="entry name" value="Pirin"/>
</dbReference>
<dbReference type="InterPro" id="IPR003829">
    <property type="entry name" value="Pirin_N_dom"/>
</dbReference>
<dbReference type="PANTHER" id="PTHR43212:SF3">
    <property type="entry name" value="QUERCETIN 2,3-DIOXYGENASE"/>
    <property type="match status" value="1"/>
</dbReference>